<protein>
    <submittedName>
        <fullName evidence="3">Copper resistance protein CopB</fullName>
    </submittedName>
</protein>
<feature type="compositionally biased region" description="Low complexity" evidence="1">
    <location>
        <begin position="119"/>
        <end position="147"/>
    </location>
</feature>
<feature type="compositionally biased region" description="Low complexity" evidence="1">
    <location>
        <begin position="68"/>
        <end position="77"/>
    </location>
</feature>
<dbReference type="InterPro" id="IPR007939">
    <property type="entry name" value="Cu-R_B_prcur"/>
</dbReference>
<feature type="compositionally biased region" description="Basic residues" evidence="1">
    <location>
        <begin position="51"/>
        <end position="67"/>
    </location>
</feature>
<sequence>MTVRLARAAATLALMPALPASAQTMDHRMMPGMAMPGMTMPAQKKPAAKAIPRRAPARPAPRPRRAAPARPATAPDPHAGHDMSMMPATARPADPHAGHDVSAMPEMAPSADPHAGHDMSAMPGMAMGAAPHGSHGAASGTDLPAGQAAAPVAQPGLLAERVYDAAAMRDADRAMRREHGGMTFAQVIVNLAEYQARRGRDGYRWDGEAWIGGDLDRLTIKSEGEGAAGGSLDTAEVQALYSRALDPYWNLQAGIRHDIRPGPSRSYATIGVEGLAPYWFDVEAAAFLSDKGDVLARVTAWYDQRITQYWVLQPRLEANVAAQDMPAQGIGSGLSDAELGLRLRYERVREFAPYFGLSWERRFGRTADLARGRGDGTGGFGVVAGVRTWF</sequence>
<reference evidence="3 4" key="1">
    <citation type="submission" date="2017-09" db="EMBL/GenBank/DDBJ databases">
        <title>Sphingomonas adhaesiva DSM 7418, whole genome shotgun sequence.</title>
        <authorList>
            <person name="Feng G."/>
            <person name="Zhu H."/>
        </authorList>
    </citation>
    <scope>NUCLEOTIDE SEQUENCE [LARGE SCALE GENOMIC DNA]</scope>
    <source>
        <strain evidence="3 4">DSM 7418</strain>
    </source>
</reference>
<accession>A0A2A4I4G8</accession>
<evidence type="ECO:0000313" key="4">
    <source>
        <dbReference type="Proteomes" id="UP000218323"/>
    </source>
</evidence>
<organism evidence="3 4">
    <name type="scientific">Sphingomonas adhaesiva</name>
    <dbReference type="NCBI Taxonomy" id="28212"/>
    <lineage>
        <taxon>Bacteria</taxon>
        <taxon>Pseudomonadati</taxon>
        <taxon>Pseudomonadota</taxon>
        <taxon>Alphaproteobacteria</taxon>
        <taxon>Sphingomonadales</taxon>
        <taxon>Sphingomonadaceae</taxon>
        <taxon>Sphingomonas</taxon>
    </lineage>
</organism>
<name>A0A2A4I4G8_9SPHN</name>
<dbReference type="AlphaFoldDB" id="A0A2A4I4G8"/>
<dbReference type="Proteomes" id="UP000218323">
    <property type="component" value="Unassembled WGS sequence"/>
</dbReference>
<evidence type="ECO:0000313" key="3">
    <source>
        <dbReference type="EMBL" id="PCG13375.1"/>
    </source>
</evidence>
<dbReference type="Pfam" id="PF05275">
    <property type="entry name" value="CopB"/>
    <property type="match status" value="1"/>
</dbReference>
<dbReference type="GO" id="GO:0005507">
    <property type="term" value="F:copper ion binding"/>
    <property type="evidence" value="ECO:0007669"/>
    <property type="project" value="InterPro"/>
</dbReference>
<comment type="caution">
    <text evidence="3">The sequence shown here is derived from an EMBL/GenBank/DDBJ whole genome shotgun (WGS) entry which is preliminary data.</text>
</comment>
<feature type="chain" id="PRO_5012697843" evidence="2">
    <location>
        <begin position="23"/>
        <end position="390"/>
    </location>
</feature>
<proteinExistence type="predicted"/>
<keyword evidence="2" id="KW-0732">Signal</keyword>
<dbReference type="EMBL" id="NWVC01000008">
    <property type="protein sequence ID" value="PCG13375.1"/>
    <property type="molecule type" value="Genomic_DNA"/>
</dbReference>
<evidence type="ECO:0000256" key="1">
    <source>
        <dbReference type="SAM" id="MobiDB-lite"/>
    </source>
</evidence>
<dbReference type="GO" id="GO:0006878">
    <property type="term" value="P:intracellular copper ion homeostasis"/>
    <property type="evidence" value="ECO:0007669"/>
    <property type="project" value="InterPro"/>
</dbReference>
<evidence type="ECO:0000256" key="2">
    <source>
        <dbReference type="SAM" id="SignalP"/>
    </source>
</evidence>
<keyword evidence="4" id="KW-1185">Reference proteome</keyword>
<feature type="signal peptide" evidence="2">
    <location>
        <begin position="1"/>
        <end position="22"/>
    </location>
</feature>
<dbReference type="GO" id="GO:0009279">
    <property type="term" value="C:cell outer membrane"/>
    <property type="evidence" value="ECO:0007669"/>
    <property type="project" value="InterPro"/>
</dbReference>
<dbReference type="RefSeq" id="WP_096641287.1">
    <property type="nucleotide sequence ID" value="NZ_NWVC01000008.1"/>
</dbReference>
<feature type="region of interest" description="Disordered" evidence="1">
    <location>
        <begin position="43"/>
        <end position="147"/>
    </location>
</feature>
<gene>
    <name evidence="3" type="ORF">COA07_14455</name>
</gene>